<feature type="domain" description="CcmH/CycL/Ccl2/NrfF N-terminal" evidence="8">
    <location>
        <begin position="33"/>
        <end position="157"/>
    </location>
</feature>
<dbReference type="Gene3D" id="1.10.8.640">
    <property type="entry name" value="Cytochrome C biogenesis protein"/>
    <property type="match status" value="1"/>
</dbReference>
<protein>
    <recommendedName>
        <fullName evidence="7">Cytochrome c-type biogenesis protein</fullName>
    </recommendedName>
</protein>
<sequence length="166" mass="18244">MTRIVYSRGWLVVAMLCVALTGRAAPAAPAPVDAGAGAHDNAARIRELEEGFRCVVCQNQTLADSNAELAGDLRGKIVEQVERGATDSQVRDYMVQRYGDFVLYKPPVKPLTWLLWFGPFALLGLGAFVLVRIVARRRAMRARPLTGDERRRVDALLSHASEDIAP</sequence>
<keyword evidence="7" id="KW-1133">Transmembrane helix</keyword>
<keyword evidence="3 7" id="KW-0479">Metal-binding</keyword>
<evidence type="ECO:0000313" key="9">
    <source>
        <dbReference type="EMBL" id="CAG4895492.1"/>
    </source>
</evidence>
<dbReference type="InterPro" id="IPR038297">
    <property type="entry name" value="CcmH/CycL/NrfF/Ccl2_sf"/>
</dbReference>
<keyword evidence="7" id="KW-0812">Transmembrane</keyword>
<evidence type="ECO:0000313" key="10">
    <source>
        <dbReference type="Proteomes" id="UP000789704"/>
    </source>
</evidence>
<dbReference type="CDD" id="cd16378">
    <property type="entry name" value="CcmH_N"/>
    <property type="match status" value="1"/>
</dbReference>
<keyword evidence="7" id="KW-0472">Membrane</keyword>
<dbReference type="PANTHER" id="PTHR47870:SF1">
    <property type="entry name" value="CYTOCHROME C-TYPE BIOGENESIS PROTEIN CCMH"/>
    <property type="match status" value="1"/>
</dbReference>
<keyword evidence="6 7" id="KW-0408">Iron</keyword>
<proteinExistence type="inferred from homology"/>
<dbReference type="EMBL" id="CAJQZC010000003">
    <property type="protein sequence ID" value="CAG4895492.1"/>
    <property type="molecule type" value="Genomic_DNA"/>
</dbReference>
<organism evidence="9 10">
    <name type="scientific">Paraburkholderia saeva</name>
    <dbReference type="NCBI Taxonomy" id="2777537"/>
    <lineage>
        <taxon>Bacteria</taxon>
        <taxon>Pseudomonadati</taxon>
        <taxon>Pseudomonadota</taxon>
        <taxon>Betaproteobacteria</taxon>
        <taxon>Burkholderiales</taxon>
        <taxon>Burkholderiaceae</taxon>
        <taxon>Paraburkholderia</taxon>
    </lineage>
</organism>
<evidence type="ECO:0000256" key="5">
    <source>
        <dbReference type="ARBA" id="ARBA00022748"/>
    </source>
</evidence>
<dbReference type="PANTHER" id="PTHR47870">
    <property type="entry name" value="CYTOCHROME C-TYPE BIOGENESIS PROTEIN CCMH"/>
    <property type="match status" value="1"/>
</dbReference>
<feature type="signal peptide" evidence="7">
    <location>
        <begin position="1"/>
        <end position="24"/>
    </location>
</feature>
<dbReference type="GO" id="GO:0017004">
    <property type="term" value="P:cytochrome complex assembly"/>
    <property type="evidence" value="ECO:0007669"/>
    <property type="project" value="UniProtKB-KW"/>
</dbReference>
<comment type="function">
    <text evidence="7">Possible subunit of a heme lyase.</text>
</comment>
<reference evidence="9" key="1">
    <citation type="submission" date="2021-04" db="EMBL/GenBank/DDBJ databases">
        <authorList>
            <person name="Vanwijnsberghe S."/>
        </authorList>
    </citation>
    <scope>NUCLEOTIDE SEQUENCE</scope>
    <source>
        <strain evidence="9">LMG 31841</strain>
    </source>
</reference>
<keyword evidence="5" id="KW-0201">Cytochrome c-type biogenesis</keyword>
<keyword evidence="4 7" id="KW-0732">Signal</keyword>
<evidence type="ECO:0000259" key="8">
    <source>
        <dbReference type="Pfam" id="PF03918"/>
    </source>
</evidence>
<accession>A0A9N8RWC3</accession>
<comment type="similarity">
    <text evidence="1 7">Belongs to the CcmH/CycL/Ccl2/NrfF family.</text>
</comment>
<dbReference type="Pfam" id="PF03918">
    <property type="entry name" value="CcmH"/>
    <property type="match status" value="1"/>
</dbReference>
<keyword evidence="10" id="KW-1185">Reference proteome</keyword>
<feature type="transmembrane region" description="Helical" evidence="7">
    <location>
        <begin position="113"/>
        <end position="135"/>
    </location>
</feature>
<name>A0A9N8RWC3_9BURK</name>
<evidence type="ECO:0000256" key="1">
    <source>
        <dbReference type="ARBA" id="ARBA00010342"/>
    </source>
</evidence>
<evidence type="ECO:0000256" key="4">
    <source>
        <dbReference type="ARBA" id="ARBA00022729"/>
    </source>
</evidence>
<dbReference type="AlphaFoldDB" id="A0A9N8RWC3"/>
<evidence type="ECO:0000256" key="3">
    <source>
        <dbReference type="ARBA" id="ARBA00022723"/>
    </source>
</evidence>
<evidence type="ECO:0000256" key="7">
    <source>
        <dbReference type="RuleBase" id="RU364112"/>
    </source>
</evidence>
<dbReference type="InterPro" id="IPR005616">
    <property type="entry name" value="CcmH/CycL/Ccl2/NrfF_N"/>
</dbReference>
<dbReference type="GO" id="GO:0005886">
    <property type="term" value="C:plasma membrane"/>
    <property type="evidence" value="ECO:0007669"/>
    <property type="project" value="TreeGrafter"/>
</dbReference>
<dbReference type="FunFam" id="1.10.8.640:FF:000001">
    <property type="entry name" value="Cytochrome c-type biogenesis protein"/>
    <property type="match status" value="1"/>
</dbReference>
<dbReference type="GO" id="GO:0046872">
    <property type="term" value="F:metal ion binding"/>
    <property type="evidence" value="ECO:0007669"/>
    <property type="project" value="UniProtKB-KW"/>
</dbReference>
<dbReference type="Proteomes" id="UP000789704">
    <property type="component" value="Unassembled WGS sequence"/>
</dbReference>
<evidence type="ECO:0000256" key="6">
    <source>
        <dbReference type="ARBA" id="ARBA00023004"/>
    </source>
</evidence>
<evidence type="ECO:0000256" key="2">
    <source>
        <dbReference type="ARBA" id="ARBA00022617"/>
    </source>
</evidence>
<comment type="caution">
    <text evidence="9">The sequence shown here is derived from an EMBL/GenBank/DDBJ whole genome shotgun (WGS) entry which is preliminary data.</text>
</comment>
<dbReference type="InterPro" id="IPR051263">
    <property type="entry name" value="C-type_cytochrome_biogenesis"/>
</dbReference>
<dbReference type="RefSeq" id="WP_228876269.1">
    <property type="nucleotide sequence ID" value="NZ_CAJQYX010000001.1"/>
</dbReference>
<feature type="chain" id="PRO_5040545420" description="Cytochrome c-type biogenesis protein" evidence="7">
    <location>
        <begin position="25"/>
        <end position="166"/>
    </location>
</feature>
<gene>
    <name evidence="9" type="primary">ccmH</name>
    <name evidence="9" type="ORF">LMG31841_02159</name>
</gene>
<keyword evidence="2 7" id="KW-0349">Heme</keyword>